<dbReference type="InterPro" id="IPR017850">
    <property type="entry name" value="Alkaline_phosphatase_core_sf"/>
</dbReference>
<evidence type="ECO:0000259" key="2">
    <source>
        <dbReference type="Pfam" id="PF00884"/>
    </source>
</evidence>
<keyword evidence="4" id="KW-1185">Reference proteome</keyword>
<feature type="transmembrane region" description="Helical" evidence="1">
    <location>
        <begin position="58"/>
        <end position="78"/>
    </location>
</feature>
<proteinExistence type="predicted"/>
<dbReference type="EMBL" id="JANQAO010000001">
    <property type="protein sequence ID" value="MDM5146836.1"/>
    <property type="molecule type" value="Genomic_DNA"/>
</dbReference>
<organism evidence="3 4">
    <name type="scientific">Candidatus Doriopsillibacter californiensis</name>
    <dbReference type="NCBI Taxonomy" id="2970740"/>
    <lineage>
        <taxon>Bacteria</taxon>
        <taxon>Pseudomonadati</taxon>
        <taxon>Pseudomonadota</taxon>
        <taxon>Gammaproteobacteria</taxon>
        <taxon>Candidatus Tethybacterales</taxon>
        <taxon>Candidatus Persebacteraceae</taxon>
        <taxon>Candidatus Doriopsillibacter</taxon>
    </lineage>
</organism>
<dbReference type="Proteomes" id="UP001168167">
    <property type="component" value="Unassembled WGS sequence"/>
</dbReference>
<feature type="domain" description="Sulfatase N-terminal" evidence="2">
    <location>
        <begin position="222"/>
        <end position="453"/>
    </location>
</feature>
<reference evidence="3" key="1">
    <citation type="submission" date="2022-08" db="EMBL/GenBank/DDBJ databases">
        <authorList>
            <person name="Dzunkova M."/>
            <person name="La Clair J."/>
            <person name="Tyml T."/>
            <person name="Doud D."/>
            <person name="Schulz F."/>
            <person name="Piquer S."/>
            <person name="Porcel Sanchis D."/>
            <person name="Osborn A."/>
            <person name="Robinson D."/>
            <person name="Louie K.B."/>
            <person name="Bowen B.P."/>
            <person name="Bowers R."/>
            <person name="Lee J."/>
            <person name="Arnau Llombart V."/>
            <person name="Diaz Villanueva W."/>
            <person name="Gosliner T."/>
            <person name="Northen T."/>
            <person name="Cheng J.-F."/>
            <person name="Burkart M.D."/>
            <person name="Woyke T."/>
        </authorList>
    </citation>
    <scope>NUCLEOTIDE SEQUENCE</scope>
    <source>
        <strain evidence="3">Df01</strain>
    </source>
</reference>
<dbReference type="Gene3D" id="3.40.720.10">
    <property type="entry name" value="Alkaline Phosphatase, subunit A"/>
    <property type="match status" value="1"/>
</dbReference>
<protein>
    <submittedName>
        <fullName evidence="3">LTA synthase family protein</fullName>
    </submittedName>
</protein>
<reference evidence="3" key="2">
    <citation type="journal article" date="2023" name="Microbiome">
        <title>Synthase-selected sorting approach identifies a beta-lactone synthase in a nudibranch symbiotic bacterium.</title>
        <authorList>
            <person name="Dzunkova M."/>
            <person name="La Clair J.J."/>
            <person name="Tyml T."/>
            <person name="Doud D."/>
            <person name="Schulz F."/>
            <person name="Piquer-Esteban S."/>
            <person name="Porcel Sanchis D."/>
            <person name="Osborn A."/>
            <person name="Robinson D."/>
            <person name="Louie K.B."/>
            <person name="Bowen B.P."/>
            <person name="Bowers R.M."/>
            <person name="Lee J."/>
            <person name="Arnau V."/>
            <person name="Diaz-Villanueva W."/>
            <person name="Stepanauskas R."/>
            <person name="Gosliner T."/>
            <person name="Date S.V."/>
            <person name="Northen T.R."/>
            <person name="Cheng J.F."/>
            <person name="Burkart M.D."/>
            <person name="Woyke T."/>
        </authorList>
    </citation>
    <scope>NUCLEOTIDE SEQUENCE</scope>
    <source>
        <strain evidence="3">Df01</strain>
    </source>
</reference>
<sequence length="548" mass="61400">MANKTTKKSRKNRRRISISLADFKNVAAKICCLASLSGFWFVSTYNSAAGEFSYDDALFAASLTIVVLCVQSIIIGSLAWLRFRFINTALGAFAAVNICSLYLFYNQDILTLSSIWQWLIAFVAFLIATVFFQSLSDGVRWLKIATASTVLLLAFALTITTVNSLSSQQYVSSPAVPLSGMTSSSNIKIVNFVRRPNVYFLSYDAMIPESLAQKLMNIKSLPYAQMLKKHGFILFKNAFSDGASTKSALNMFLAMDREYYRAMPEKQQHEIIIGKVAGPLLEIFKANGYSTNIYHRDNYFGSAKGPHIDSYNTANKYSAACSFVNNWQFHYGLFGYCFLLRIAIDNNWGGLKDKVVNTILDPVMYTDYFLEEVSRLLPKGPQVIMSYIIAPTHTPLHYAGLPGQFSAYQKEYIEGSQLAAQSIDKIMSFIKKNDPDALVYLFGDHGASLSRGMEWETLQEDEKDFYILDHYGVIAGFYPPDACASYIQQNSSYSVNSQVAYNIVRCLADGGDPAINAMEYDLIYAGRYGYGEGDEDEKDGDYADYLYE</sequence>
<accession>A0ABT7QJJ6</accession>
<dbReference type="SUPFAM" id="SSF53649">
    <property type="entry name" value="Alkaline phosphatase-like"/>
    <property type="match status" value="1"/>
</dbReference>
<feature type="transmembrane region" description="Helical" evidence="1">
    <location>
        <begin position="144"/>
        <end position="165"/>
    </location>
</feature>
<keyword evidence="1" id="KW-1133">Transmembrane helix</keyword>
<comment type="caution">
    <text evidence="3">The sequence shown here is derived from an EMBL/GenBank/DDBJ whole genome shotgun (WGS) entry which is preliminary data.</text>
</comment>
<name>A0ABT7QJJ6_9GAMM</name>
<evidence type="ECO:0000313" key="3">
    <source>
        <dbReference type="EMBL" id="MDM5146836.1"/>
    </source>
</evidence>
<keyword evidence="1" id="KW-0472">Membrane</keyword>
<feature type="transmembrane region" description="Helical" evidence="1">
    <location>
        <begin position="85"/>
        <end position="103"/>
    </location>
</feature>
<keyword evidence="1" id="KW-0812">Transmembrane</keyword>
<feature type="transmembrane region" description="Helical" evidence="1">
    <location>
        <begin position="115"/>
        <end position="132"/>
    </location>
</feature>
<dbReference type="Pfam" id="PF00884">
    <property type="entry name" value="Sulfatase"/>
    <property type="match status" value="1"/>
</dbReference>
<dbReference type="InterPro" id="IPR000917">
    <property type="entry name" value="Sulfatase_N"/>
</dbReference>
<gene>
    <name evidence="3" type="ORF">NQX30_00320</name>
</gene>
<evidence type="ECO:0000256" key="1">
    <source>
        <dbReference type="SAM" id="Phobius"/>
    </source>
</evidence>
<evidence type="ECO:0000313" key="4">
    <source>
        <dbReference type="Proteomes" id="UP001168167"/>
    </source>
</evidence>